<comment type="function">
    <text evidence="8">Bifunctional DNA N-glycosylase with associated apurinic/apyrimidinic (AP) lyase function that catalyzes the first step in base excision repair (BER), the primary repair pathway for the repair of oxidative DNA damage. The DNA N-glycosylase activity releases the damaged DNA base from DNA by cleaving the N-glycosidic bond, leaving an AP site. The AP lyase activity cleaves the phosphodiester bond 3' to the AP site by a beta-elimination. Primarily recognizes and repairs oxidative base damage of pyrimidines.</text>
</comment>
<keyword evidence="4 8" id="KW-0234">DNA repair</keyword>
<comment type="catalytic activity">
    <reaction evidence="7 8">
        <text>2'-deoxyribonucleotide-(2'-deoxyribose 5'-phosphate)-2'-deoxyribonucleotide-DNA = a 3'-end 2'-deoxyribonucleotide-(2,3-dehydro-2,3-deoxyribose 5'-phosphate)-DNA + a 5'-end 5'-phospho-2'-deoxyribonucleoside-DNA + H(+)</text>
        <dbReference type="Rhea" id="RHEA:66592"/>
        <dbReference type="Rhea" id="RHEA-COMP:13180"/>
        <dbReference type="Rhea" id="RHEA-COMP:16897"/>
        <dbReference type="Rhea" id="RHEA-COMP:17067"/>
        <dbReference type="ChEBI" id="CHEBI:15378"/>
        <dbReference type="ChEBI" id="CHEBI:136412"/>
        <dbReference type="ChEBI" id="CHEBI:157695"/>
        <dbReference type="ChEBI" id="CHEBI:167181"/>
        <dbReference type="EC" id="4.2.99.18"/>
    </reaction>
</comment>
<dbReference type="FunFam" id="1.10.1670.10:FF:000003">
    <property type="entry name" value="Endonuclease III homolog"/>
    <property type="match status" value="1"/>
</dbReference>
<dbReference type="InterPro" id="IPR011257">
    <property type="entry name" value="DNA_glycosylase"/>
</dbReference>
<evidence type="ECO:0000256" key="8">
    <source>
        <dbReference type="HAMAP-Rule" id="MF_03183"/>
    </source>
</evidence>
<name>A0A9Q8WK74_9PEZI</name>
<feature type="compositionally biased region" description="Polar residues" evidence="9">
    <location>
        <begin position="154"/>
        <end position="168"/>
    </location>
</feature>
<protein>
    <recommendedName>
        <fullName evidence="8">Endonuclease III homolog</fullName>
        <ecNumber evidence="8">3.2.2.-</ecNumber>
        <ecNumber evidence="8">4.2.99.18</ecNumber>
    </recommendedName>
    <alternativeName>
        <fullName evidence="8">Bifunctional DNA N-glycosylase/DNA-(apurinic or apyrimidinic site) lyase</fullName>
        <shortName evidence="8">DNA glycosylase/AP lyase</shortName>
    </alternativeName>
</protein>
<comment type="similarity">
    <text evidence="1 8">Belongs to the Nth/MutY family.</text>
</comment>
<keyword evidence="5 8" id="KW-0456">Lyase</keyword>
<dbReference type="Gene3D" id="1.10.340.30">
    <property type="entry name" value="Hypothetical protein, domain 2"/>
    <property type="match status" value="1"/>
</dbReference>
<dbReference type="GO" id="GO:0006285">
    <property type="term" value="P:base-excision repair, AP site formation"/>
    <property type="evidence" value="ECO:0007669"/>
    <property type="project" value="UniProtKB-UniRule"/>
</dbReference>
<dbReference type="Gene3D" id="1.10.1670.10">
    <property type="entry name" value="Helix-hairpin-Helix base-excision DNA repair enzymes (C-terminal)"/>
    <property type="match status" value="1"/>
</dbReference>
<proteinExistence type="inferred from homology"/>
<dbReference type="Proteomes" id="UP000830671">
    <property type="component" value="Chromosome 5"/>
</dbReference>
<feature type="domain" description="HhH-GPD" evidence="10">
    <location>
        <begin position="220"/>
        <end position="378"/>
    </location>
</feature>
<dbReference type="GO" id="GO:0006289">
    <property type="term" value="P:nucleotide-excision repair"/>
    <property type="evidence" value="ECO:0007669"/>
    <property type="project" value="TreeGrafter"/>
</dbReference>
<dbReference type="EC" id="4.2.99.18" evidence="8"/>
<gene>
    <name evidence="8" type="primary">NTH1</name>
    <name evidence="11" type="ORF">CLUP02_11124</name>
</gene>
<dbReference type="SMART" id="SM00478">
    <property type="entry name" value="ENDO3c"/>
    <property type="match status" value="1"/>
</dbReference>
<dbReference type="GO" id="GO:0005739">
    <property type="term" value="C:mitochondrion"/>
    <property type="evidence" value="ECO:0007669"/>
    <property type="project" value="UniProtKB-SubCell"/>
</dbReference>
<evidence type="ECO:0000256" key="7">
    <source>
        <dbReference type="ARBA" id="ARBA00044632"/>
    </source>
</evidence>
<dbReference type="AlphaFoldDB" id="A0A9Q8WK74"/>
<keyword evidence="8" id="KW-0496">Mitochondrion</keyword>
<evidence type="ECO:0000256" key="4">
    <source>
        <dbReference type="ARBA" id="ARBA00023204"/>
    </source>
</evidence>
<feature type="compositionally biased region" description="Basic residues" evidence="9">
    <location>
        <begin position="142"/>
        <end position="151"/>
    </location>
</feature>
<evidence type="ECO:0000259" key="10">
    <source>
        <dbReference type="SMART" id="SM00478"/>
    </source>
</evidence>
<keyword evidence="6 8" id="KW-0326">Glycosidase</keyword>
<dbReference type="CDD" id="cd00056">
    <property type="entry name" value="ENDO3c"/>
    <property type="match status" value="1"/>
</dbReference>
<feature type="region of interest" description="Disordered" evidence="9">
    <location>
        <begin position="443"/>
        <end position="484"/>
    </location>
</feature>
<evidence type="ECO:0000256" key="2">
    <source>
        <dbReference type="ARBA" id="ARBA00022763"/>
    </source>
</evidence>
<dbReference type="HAMAP" id="MF_03183">
    <property type="entry name" value="Endonuclease_III_Nth"/>
    <property type="match status" value="1"/>
</dbReference>
<evidence type="ECO:0000256" key="1">
    <source>
        <dbReference type="ARBA" id="ARBA00008343"/>
    </source>
</evidence>
<dbReference type="FunFam" id="1.10.340.30:FF:000014">
    <property type="entry name" value="Endonuclease III homolog"/>
    <property type="match status" value="1"/>
</dbReference>
<comment type="subcellular location">
    <subcellularLocation>
        <location evidence="8">Nucleus</location>
    </subcellularLocation>
    <subcellularLocation>
        <location evidence="8">Mitochondrion</location>
    </subcellularLocation>
</comment>
<evidence type="ECO:0000313" key="12">
    <source>
        <dbReference type="Proteomes" id="UP000830671"/>
    </source>
</evidence>
<keyword evidence="2 8" id="KW-0227">DNA damage</keyword>
<dbReference type="Pfam" id="PF00730">
    <property type="entry name" value="HhH-GPD"/>
    <property type="match status" value="1"/>
</dbReference>
<sequence length="484" mass="53090">MKTSKLAKETSALFNKMAASSPPPPPPPSQTRRTTRSSLARFAYASDSTTSTADSKATATEAALHDIVLGVADIEDAVPDSRSRKRRRVVKEEEVQGAESESTTGVAAAAPPPPPRTTSKSRTRIKTEHIETDATSPPSPPKARKTRKPARTIRGTSPSSSTTHIEPPTDWSQIYNAVKEMRLHGAARNAAVDTMGCERLFHPDASERDRRFHILIALMLSSQTKDTVNAVAMKRLMTELPPHEEGAEGGLCLENVLAVEPALLNELIWAVGFHNNKTKFIKAAAIILRDKFNSDIPDTIEGLTSLPGVGPKMAYLCLSAAWDRTEGIGVDVHVHRITNLWGWHKTTQPEATRHALQSWLPKDKWREINWLLVGFGQTVCLPVGRKCGDCELGLGGLCKAAERKKVNEGRKMREVKVEVKEEEDGDVVIKTEEVVKEEQVVRDAVVNQRTEQPELASEPAVGDEPDAVVSTDAPRRSRRSGLSR</sequence>
<dbReference type="GO" id="GO:0003677">
    <property type="term" value="F:DNA binding"/>
    <property type="evidence" value="ECO:0007669"/>
    <property type="project" value="UniProtKB-UniRule"/>
</dbReference>
<keyword evidence="8" id="KW-0539">Nucleus</keyword>
<dbReference type="GO" id="GO:0140078">
    <property type="term" value="F:class I DNA-(apurinic or apyrimidinic site) endonuclease activity"/>
    <property type="evidence" value="ECO:0007669"/>
    <property type="project" value="UniProtKB-EC"/>
</dbReference>
<dbReference type="EMBL" id="CP019477">
    <property type="protein sequence ID" value="UQC85625.1"/>
    <property type="molecule type" value="Genomic_DNA"/>
</dbReference>
<evidence type="ECO:0000313" key="11">
    <source>
        <dbReference type="EMBL" id="UQC85625.1"/>
    </source>
</evidence>
<feature type="region of interest" description="Disordered" evidence="9">
    <location>
        <begin position="1"/>
        <end position="168"/>
    </location>
</feature>
<reference evidence="11" key="1">
    <citation type="journal article" date="2021" name="Mol. Plant Microbe Interact.">
        <title>Complete Genome Sequence of the Plant-Pathogenic Fungus Colletotrichum lupini.</title>
        <authorList>
            <person name="Baroncelli R."/>
            <person name="Pensec F."/>
            <person name="Da Lio D."/>
            <person name="Boufleur T."/>
            <person name="Vicente I."/>
            <person name="Sarrocco S."/>
            <person name="Picot A."/>
            <person name="Baraldi E."/>
            <person name="Sukno S."/>
            <person name="Thon M."/>
            <person name="Le Floch G."/>
        </authorList>
    </citation>
    <scope>NUCLEOTIDE SEQUENCE</scope>
    <source>
        <strain evidence="11">IMI 504893</strain>
    </source>
</reference>
<feature type="compositionally biased region" description="Low complexity" evidence="9">
    <location>
        <begin position="30"/>
        <end position="62"/>
    </location>
</feature>
<dbReference type="InterPro" id="IPR023170">
    <property type="entry name" value="HhH_base_excis_C"/>
</dbReference>
<evidence type="ECO:0000256" key="9">
    <source>
        <dbReference type="SAM" id="MobiDB-lite"/>
    </source>
</evidence>
<dbReference type="InterPro" id="IPR030841">
    <property type="entry name" value="NTH1"/>
</dbReference>
<dbReference type="EC" id="3.2.2.-" evidence="8"/>
<dbReference type="SUPFAM" id="SSF48150">
    <property type="entry name" value="DNA-glycosylase"/>
    <property type="match status" value="1"/>
</dbReference>
<organism evidence="11 12">
    <name type="scientific">Colletotrichum lupini</name>
    <dbReference type="NCBI Taxonomy" id="145971"/>
    <lineage>
        <taxon>Eukaryota</taxon>
        <taxon>Fungi</taxon>
        <taxon>Dikarya</taxon>
        <taxon>Ascomycota</taxon>
        <taxon>Pezizomycotina</taxon>
        <taxon>Sordariomycetes</taxon>
        <taxon>Hypocreomycetidae</taxon>
        <taxon>Glomerellales</taxon>
        <taxon>Glomerellaceae</taxon>
        <taxon>Colletotrichum</taxon>
        <taxon>Colletotrichum acutatum species complex</taxon>
    </lineage>
</organism>
<dbReference type="PANTHER" id="PTHR43286:SF1">
    <property type="entry name" value="ENDONUCLEASE III-LIKE PROTEIN 1"/>
    <property type="match status" value="1"/>
</dbReference>
<dbReference type="GO" id="GO:0005634">
    <property type="term" value="C:nucleus"/>
    <property type="evidence" value="ECO:0007669"/>
    <property type="project" value="UniProtKB-SubCell"/>
</dbReference>
<dbReference type="Pfam" id="PF00633">
    <property type="entry name" value="HHH"/>
    <property type="match status" value="1"/>
</dbReference>
<dbReference type="PROSITE" id="PS01155">
    <property type="entry name" value="ENDONUCLEASE_III_2"/>
    <property type="match status" value="1"/>
</dbReference>
<dbReference type="InterPro" id="IPR004036">
    <property type="entry name" value="Endonuclease-III-like_CS2"/>
</dbReference>
<accession>A0A9Q8WK74</accession>
<dbReference type="InterPro" id="IPR003265">
    <property type="entry name" value="HhH-GPD_domain"/>
</dbReference>
<dbReference type="GO" id="GO:0000703">
    <property type="term" value="F:oxidized pyrimidine nucleobase lesion DNA N-glycosylase activity"/>
    <property type="evidence" value="ECO:0007669"/>
    <property type="project" value="UniProtKB-UniRule"/>
</dbReference>
<comment type="caution">
    <text evidence="8">Lacks conserved residue(s) required for the propagation of feature annotation.</text>
</comment>
<dbReference type="InterPro" id="IPR000445">
    <property type="entry name" value="HhH_motif"/>
</dbReference>
<dbReference type="PANTHER" id="PTHR43286">
    <property type="entry name" value="ENDONUCLEASE III-LIKE PROTEIN 1"/>
    <property type="match status" value="1"/>
</dbReference>
<keyword evidence="3 8" id="KW-0378">Hydrolase</keyword>
<evidence type="ECO:0000256" key="5">
    <source>
        <dbReference type="ARBA" id="ARBA00023239"/>
    </source>
</evidence>
<keyword evidence="12" id="KW-1185">Reference proteome</keyword>
<evidence type="ECO:0000256" key="6">
    <source>
        <dbReference type="ARBA" id="ARBA00023295"/>
    </source>
</evidence>
<evidence type="ECO:0000256" key="3">
    <source>
        <dbReference type="ARBA" id="ARBA00022801"/>
    </source>
</evidence>